<dbReference type="AlphaFoldDB" id="A0A8H3PGX7"/>
<feature type="region of interest" description="Disordered" evidence="1">
    <location>
        <begin position="1"/>
        <end position="30"/>
    </location>
</feature>
<protein>
    <submittedName>
        <fullName evidence="2">Uncharacterized protein</fullName>
    </submittedName>
</protein>
<gene>
    <name evidence="2" type="ORF">HETSPECPRED_002853</name>
</gene>
<comment type="caution">
    <text evidence="2">The sequence shown here is derived from an EMBL/GenBank/DDBJ whole genome shotgun (WGS) entry which is preliminary data.</text>
</comment>
<keyword evidence="3" id="KW-1185">Reference proteome</keyword>
<dbReference type="Proteomes" id="UP000664521">
    <property type="component" value="Unassembled WGS sequence"/>
</dbReference>
<evidence type="ECO:0000313" key="2">
    <source>
        <dbReference type="EMBL" id="CAF9941041.1"/>
    </source>
</evidence>
<evidence type="ECO:0000313" key="3">
    <source>
        <dbReference type="Proteomes" id="UP000664521"/>
    </source>
</evidence>
<feature type="compositionally biased region" description="Low complexity" evidence="1">
    <location>
        <begin position="1"/>
        <end position="16"/>
    </location>
</feature>
<name>A0A8H3PGX7_9LECA</name>
<dbReference type="OrthoDB" id="10407546at2759"/>
<accession>A0A8H3PGX7</accession>
<evidence type="ECO:0000256" key="1">
    <source>
        <dbReference type="SAM" id="MobiDB-lite"/>
    </source>
</evidence>
<sequence>MSSTQSSSTASVPSRSDPTNAQKALEEDGYMPKNTTLAIFPNGRPTEVHFAFITLNPSWTYSEMTQALLRAASASHGSRTGGYTAIKSLRVATGPMWQQEGFECLDPVVEEGNFKEVLSVLKERPGRCVLIADM</sequence>
<organism evidence="2 3">
    <name type="scientific">Heterodermia speciosa</name>
    <dbReference type="NCBI Taxonomy" id="116794"/>
    <lineage>
        <taxon>Eukaryota</taxon>
        <taxon>Fungi</taxon>
        <taxon>Dikarya</taxon>
        <taxon>Ascomycota</taxon>
        <taxon>Pezizomycotina</taxon>
        <taxon>Lecanoromycetes</taxon>
        <taxon>OSLEUM clade</taxon>
        <taxon>Lecanoromycetidae</taxon>
        <taxon>Caliciales</taxon>
        <taxon>Physciaceae</taxon>
        <taxon>Heterodermia</taxon>
    </lineage>
</organism>
<proteinExistence type="predicted"/>
<dbReference type="EMBL" id="CAJPDS010000173">
    <property type="protein sequence ID" value="CAF9941041.1"/>
    <property type="molecule type" value="Genomic_DNA"/>
</dbReference>
<reference evidence="2" key="1">
    <citation type="submission" date="2021-03" db="EMBL/GenBank/DDBJ databases">
        <authorList>
            <person name="Tagirdzhanova G."/>
        </authorList>
    </citation>
    <scope>NUCLEOTIDE SEQUENCE</scope>
</reference>